<dbReference type="GO" id="GO:0005524">
    <property type="term" value="F:ATP binding"/>
    <property type="evidence" value="ECO:0007669"/>
    <property type="project" value="UniProtKB-UniRule"/>
</dbReference>
<feature type="region of interest" description="Disordered" evidence="15">
    <location>
        <begin position="454"/>
        <end position="497"/>
    </location>
</feature>
<comment type="cofactor">
    <cofactor evidence="1">
        <name>Mg(2+)</name>
        <dbReference type="ChEBI" id="CHEBI:18420"/>
    </cofactor>
</comment>
<comment type="catalytic activity">
    <reaction evidence="11">
        <text>L-threonyl-[protein] + ATP = O-phospho-L-threonyl-[protein] + ADP + H(+)</text>
        <dbReference type="Rhea" id="RHEA:46608"/>
        <dbReference type="Rhea" id="RHEA-COMP:11060"/>
        <dbReference type="Rhea" id="RHEA-COMP:11605"/>
        <dbReference type="ChEBI" id="CHEBI:15378"/>
        <dbReference type="ChEBI" id="CHEBI:30013"/>
        <dbReference type="ChEBI" id="CHEBI:30616"/>
        <dbReference type="ChEBI" id="CHEBI:61977"/>
        <dbReference type="ChEBI" id="CHEBI:456216"/>
        <dbReference type="EC" id="2.7.11.1"/>
    </reaction>
</comment>
<feature type="compositionally biased region" description="Basic and acidic residues" evidence="15">
    <location>
        <begin position="275"/>
        <end position="284"/>
    </location>
</feature>
<evidence type="ECO:0000256" key="2">
    <source>
        <dbReference type="ARBA" id="ARBA00010886"/>
    </source>
</evidence>
<evidence type="ECO:0000256" key="8">
    <source>
        <dbReference type="ARBA" id="ARBA00022777"/>
    </source>
</evidence>
<evidence type="ECO:0000256" key="12">
    <source>
        <dbReference type="ARBA" id="ARBA00048679"/>
    </source>
</evidence>
<keyword evidence="5" id="KW-0808">Transferase</keyword>
<feature type="compositionally biased region" description="Basic and acidic residues" evidence="15">
    <location>
        <begin position="1014"/>
        <end position="1085"/>
    </location>
</feature>
<evidence type="ECO:0000256" key="3">
    <source>
        <dbReference type="ARBA" id="ARBA00012513"/>
    </source>
</evidence>
<evidence type="ECO:0000256" key="7">
    <source>
        <dbReference type="ARBA" id="ARBA00022741"/>
    </source>
</evidence>
<keyword evidence="9 13" id="KW-0067">ATP-binding</keyword>
<comment type="catalytic activity">
    <reaction evidence="12">
        <text>L-seryl-[protein] + ATP = O-phospho-L-seryl-[protein] + ADP + H(+)</text>
        <dbReference type="Rhea" id="RHEA:17989"/>
        <dbReference type="Rhea" id="RHEA-COMP:9863"/>
        <dbReference type="Rhea" id="RHEA-COMP:11604"/>
        <dbReference type="ChEBI" id="CHEBI:15378"/>
        <dbReference type="ChEBI" id="CHEBI:29999"/>
        <dbReference type="ChEBI" id="CHEBI:30616"/>
        <dbReference type="ChEBI" id="CHEBI:83421"/>
        <dbReference type="ChEBI" id="CHEBI:456216"/>
        <dbReference type="EC" id="2.7.11.1"/>
    </reaction>
</comment>
<feature type="region of interest" description="Disordered" evidence="15">
    <location>
        <begin position="789"/>
        <end position="898"/>
    </location>
</feature>
<feature type="compositionally biased region" description="Basic and acidic residues" evidence="15">
    <location>
        <begin position="296"/>
        <end position="307"/>
    </location>
</feature>
<dbReference type="PANTHER" id="PTHR44899">
    <property type="entry name" value="CAMK FAMILY PROTEIN KINASE"/>
    <property type="match status" value="1"/>
</dbReference>
<dbReference type="InterPro" id="IPR008271">
    <property type="entry name" value="Ser/Thr_kinase_AS"/>
</dbReference>
<keyword evidence="4" id="KW-0723">Serine/threonine-protein kinase</keyword>
<accession>A0A5J4WK28</accession>
<dbReference type="InterPro" id="IPR011009">
    <property type="entry name" value="Kinase-like_dom_sf"/>
</dbReference>
<evidence type="ECO:0000256" key="10">
    <source>
        <dbReference type="ARBA" id="ARBA00022842"/>
    </source>
</evidence>
<comment type="caution">
    <text evidence="17">The sequence shown here is derived from an EMBL/GenBank/DDBJ whole genome shotgun (WGS) entry which is preliminary data.</text>
</comment>
<feature type="region of interest" description="Disordered" evidence="15">
    <location>
        <begin position="654"/>
        <end position="681"/>
    </location>
</feature>
<feature type="coiled-coil region" evidence="14">
    <location>
        <begin position="586"/>
        <end position="616"/>
    </location>
</feature>
<organism evidence="17 18">
    <name type="scientific">Streblomastix strix</name>
    <dbReference type="NCBI Taxonomy" id="222440"/>
    <lineage>
        <taxon>Eukaryota</taxon>
        <taxon>Metamonada</taxon>
        <taxon>Preaxostyla</taxon>
        <taxon>Oxymonadida</taxon>
        <taxon>Streblomastigidae</taxon>
        <taxon>Streblomastix</taxon>
    </lineage>
</organism>
<feature type="compositionally biased region" description="Polar residues" evidence="15">
    <location>
        <begin position="454"/>
        <end position="479"/>
    </location>
</feature>
<dbReference type="AlphaFoldDB" id="A0A5J4WK28"/>
<dbReference type="PROSITE" id="PS00107">
    <property type="entry name" value="PROTEIN_KINASE_ATP"/>
    <property type="match status" value="1"/>
</dbReference>
<evidence type="ECO:0000256" key="9">
    <source>
        <dbReference type="ARBA" id="ARBA00022840"/>
    </source>
</evidence>
<name>A0A5J4WK28_9EUKA</name>
<feature type="compositionally biased region" description="Basic and acidic residues" evidence="15">
    <location>
        <begin position="833"/>
        <end position="898"/>
    </location>
</feature>
<dbReference type="FunFam" id="3.30.200.20:FF:000097">
    <property type="entry name" value="Probable serine/threonine-protein kinase nek1"/>
    <property type="match status" value="1"/>
</dbReference>
<evidence type="ECO:0000313" key="18">
    <source>
        <dbReference type="Proteomes" id="UP000324800"/>
    </source>
</evidence>
<dbReference type="SUPFAM" id="SSF56112">
    <property type="entry name" value="Protein kinase-like (PK-like)"/>
    <property type="match status" value="1"/>
</dbReference>
<dbReference type="InterPro" id="IPR017441">
    <property type="entry name" value="Protein_kinase_ATP_BS"/>
</dbReference>
<dbReference type="CDD" id="cd08215">
    <property type="entry name" value="STKc_Nek"/>
    <property type="match status" value="1"/>
</dbReference>
<evidence type="ECO:0000256" key="4">
    <source>
        <dbReference type="ARBA" id="ARBA00022527"/>
    </source>
</evidence>
<keyword evidence="10" id="KW-0460">Magnesium</keyword>
<dbReference type="GO" id="GO:0046872">
    <property type="term" value="F:metal ion binding"/>
    <property type="evidence" value="ECO:0007669"/>
    <property type="project" value="UniProtKB-KW"/>
</dbReference>
<proteinExistence type="inferred from homology"/>
<feature type="region of interest" description="Disordered" evidence="15">
    <location>
        <begin position="275"/>
        <end position="307"/>
    </location>
</feature>
<reference evidence="17 18" key="1">
    <citation type="submission" date="2019-03" db="EMBL/GenBank/DDBJ databases">
        <title>Single cell metagenomics reveals metabolic interactions within the superorganism composed of flagellate Streblomastix strix and complex community of Bacteroidetes bacteria on its surface.</title>
        <authorList>
            <person name="Treitli S.C."/>
            <person name="Kolisko M."/>
            <person name="Husnik F."/>
            <person name="Keeling P."/>
            <person name="Hampl V."/>
        </authorList>
    </citation>
    <scope>NUCLEOTIDE SEQUENCE [LARGE SCALE GENOMIC DNA]</scope>
    <source>
        <strain evidence="17">ST1C</strain>
    </source>
</reference>
<dbReference type="FunFam" id="1.10.510.10:FF:000172">
    <property type="entry name" value="serine/threonine-protein kinase Nek1 isoform X1"/>
    <property type="match status" value="1"/>
</dbReference>
<dbReference type="Gene3D" id="1.10.510.10">
    <property type="entry name" value="Transferase(Phosphotransferase) domain 1"/>
    <property type="match status" value="1"/>
</dbReference>
<feature type="domain" description="Protein kinase" evidence="16">
    <location>
        <begin position="4"/>
        <end position="260"/>
    </location>
</feature>
<dbReference type="GO" id="GO:0004674">
    <property type="term" value="F:protein serine/threonine kinase activity"/>
    <property type="evidence" value="ECO:0007669"/>
    <property type="project" value="UniProtKB-KW"/>
</dbReference>
<feature type="compositionally biased region" description="Basic and acidic residues" evidence="15">
    <location>
        <begin position="800"/>
        <end position="810"/>
    </location>
</feature>
<evidence type="ECO:0000256" key="13">
    <source>
        <dbReference type="PROSITE-ProRule" id="PRU10141"/>
    </source>
</evidence>
<dbReference type="EC" id="2.7.11.1" evidence="3"/>
<feature type="compositionally biased region" description="Low complexity" evidence="15">
    <location>
        <begin position="480"/>
        <end position="491"/>
    </location>
</feature>
<evidence type="ECO:0000256" key="1">
    <source>
        <dbReference type="ARBA" id="ARBA00001946"/>
    </source>
</evidence>
<dbReference type="PROSITE" id="PS50011">
    <property type="entry name" value="PROTEIN_KINASE_DOM"/>
    <property type="match status" value="1"/>
</dbReference>
<dbReference type="InterPro" id="IPR051131">
    <property type="entry name" value="NEK_Ser/Thr_kinase_NIMA"/>
</dbReference>
<evidence type="ECO:0000256" key="6">
    <source>
        <dbReference type="ARBA" id="ARBA00022723"/>
    </source>
</evidence>
<feature type="compositionally biased region" description="Basic and acidic residues" evidence="15">
    <location>
        <begin position="659"/>
        <end position="681"/>
    </location>
</feature>
<feature type="non-terminal residue" evidence="17">
    <location>
        <position position="1102"/>
    </location>
</feature>
<comment type="similarity">
    <text evidence="2">Belongs to the protein kinase superfamily. NEK Ser/Thr protein kinase family. NIMA subfamily.</text>
</comment>
<keyword evidence="7 13" id="KW-0547">Nucleotide-binding</keyword>
<keyword evidence="14" id="KW-0175">Coiled coil</keyword>
<feature type="compositionally biased region" description="Basic and acidic residues" evidence="15">
    <location>
        <begin position="338"/>
        <end position="365"/>
    </location>
</feature>
<dbReference type="InterPro" id="IPR000719">
    <property type="entry name" value="Prot_kinase_dom"/>
</dbReference>
<sequence>MDKYVRERLIGRGSFGAAMLVSRKETNQQFIMKEINITQLSEKEQQESLNEIALLQKLNHPNIVKMHESFVDAGLLCIIMDYCEGGDLCTVIKAMRGRPISERQILDWFLQLCLAVKHLHEKKILHRDLKTQNVFLTHKRRVVKLGDFGIARALGSQTVFAQTSVGTPYFLSPEICENKPYDNKSDIWSLGCVLYEMITQKHPFDGDSIIGLAKKIVQGQYDPIPTSFYSQQLSELVQMILQVNPQNRPSIHEILQTQIIKDRIQSIIASQEKAKQQELSKEQEASGAETEDIEEKTERKKEEKIQLNDEQKDKEWIIDKVDNTIQVKDQIEYVDENDQNKEQPKDEEGNKTLNEGKDEGIIDKNEEQEEQEEIEQVEKDEEKEIKIDNPKPDTFLSKLVQMASDQAIIQTEPNTPRRRIQTVTQIRKKPKRERLILKDNPNPINELITTQQTNSLQQLPEPQDESVNNNSVSGQNALKNSRNSRAISASAAHHRQSIRRIKQNRINQQERIINTQSDHSDVGIEQTPIGANQQSSQSKLHLNIPLLKLNNVQSTSSLQLIQNNNNISINNNSTLNGNTNPLSLDRPRAKLEEMRLKRKMEKLSKEKEKMNNKEGNITLKSDRGQLDQKNDEWKEMDNNKDNIKDIGNINVNIKMNNNNKDKGRYTHEDESEQEKSVWEDEEDIKKIETLTQEMQQEQENNEDQQQTIIDDNDELLVDEASIWAQDKEGFEKLMKKMMELDLLSKQQVQSQFQMDGKRDKQKEDLFLFQSKGISSPEDIRKLRIIEEIIEEQNEDEEEDTERRRDEDGNELRQSQQPDIRKDALLQRRRRRKDKESVAAVKWREKKEEEMRKRKEEEEQFKKMQEEKERKEEEERIRKQEERKKKEEEKKKMKEAQLEKEREIIRERKEKEKELEREIIRERKEKEKERKIEKMKKDKEKKEKENQEMKQRIKDIEKENKKEQDKERMKEHKIELINDQNEKDEERYINQEQDQEQIELQNELKDIDNLINEINEQHNKDKEEEKEKNFENKDKLREKDEEKKEKDKIKKKEKKSEKEKNKETEQEKEIDIEKEKEKEQARIRAMERIKQHKIRAAKEAALK</sequence>
<feature type="compositionally biased region" description="Basic and acidic residues" evidence="15">
    <location>
        <begin position="925"/>
        <end position="988"/>
    </location>
</feature>
<evidence type="ECO:0000256" key="15">
    <source>
        <dbReference type="SAM" id="MobiDB-lite"/>
    </source>
</evidence>
<dbReference type="SMART" id="SM00220">
    <property type="entry name" value="S_TKc"/>
    <property type="match status" value="1"/>
</dbReference>
<protein>
    <recommendedName>
        <fullName evidence="3">non-specific serine/threonine protein kinase</fullName>
        <ecNumber evidence="3">2.7.11.1</ecNumber>
    </recommendedName>
</protein>
<feature type="binding site" evidence="13">
    <location>
        <position position="33"/>
    </location>
    <ligand>
        <name>ATP</name>
        <dbReference type="ChEBI" id="CHEBI:30616"/>
    </ligand>
</feature>
<evidence type="ECO:0000256" key="5">
    <source>
        <dbReference type="ARBA" id="ARBA00022679"/>
    </source>
</evidence>
<dbReference type="Proteomes" id="UP000324800">
    <property type="component" value="Unassembled WGS sequence"/>
</dbReference>
<dbReference type="EMBL" id="SNRW01001745">
    <property type="protein sequence ID" value="KAA6395201.1"/>
    <property type="molecule type" value="Genomic_DNA"/>
</dbReference>
<dbReference type="Pfam" id="PF00069">
    <property type="entry name" value="Pkinase"/>
    <property type="match status" value="1"/>
</dbReference>
<dbReference type="PROSITE" id="PS00108">
    <property type="entry name" value="PROTEIN_KINASE_ST"/>
    <property type="match status" value="1"/>
</dbReference>
<dbReference type="PANTHER" id="PTHR44899:SF3">
    <property type="entry name" value="SERINE_THREONINE-PROTEIN KINASE NEK1"/>
    <property type="match status" value="1"/>
</dbReference>
<feature type="region of interest" description="Disordered" evidence="15">
    <location>
        <begin position="925"/>
        <end position="1085"/>
    </location>
</feature>
<evidence type="ECO:0000259" key="16">
    <source>
        <dbReference type="PROSITE" id="PS50011"/>
    </source>
</evidence>
<evidence type="ECO:0000256" key="14">
    <source>
        <dbReference type="SAM" id="Coils"/>
    </source>
</evidence>
<keyword evidence="6" id="KW-0479">Metal-binding</keyword>
<feature type="compositionally biased region" description="Acidic residues" evidence="15">
    <location>
        <begin position="789"/>
        <end position="799"/>
    </location>
</feature>
<dbReference type="OrthoDB" id="248923at2759"/>
<feature type="region of interest" description="Disordered" evidence="15">
    <location>
        <begin position="331"/>
        <end position="370"/>
    </location>
</feature>
<keyword evidence="8 17" id="KW-0418">Kinase</keyword>
<dbReference type="Gene3D" id="3.30.200.20">
    <property type="entry name" value="Phosphorylase Kinase, domain 1"/>
    <property type="match status" value="1"/>
</dbReference>
<evidence type="ECO:0000313" key="17">
    <source>
        <dbReference type="EMBL" id="KAA6395201.1"/>
    </source>
</evidence>
<gene>
    <name evidence="17" type="ORF">EZS28_009274</name>
</gene>
<evidence type="ECO:0000256" key="11">
    <source>
        <dbReference type="ARBA" id="ARBA00047899"/>
    </source>
</evidence>